<evidence type="ECO:0000256" key="12">
    <source>
        <dbReference type="SAM" id="Phobius"/>
    </source>
</evidence>
<dbReference type="PRINTS" id="PR01157">
    <property type="entry name" value="P2YPURNOCPTR"/>
</dbReference>
<dbReference type="Pfam" id="PF00001">
    <property type="entry name" value="7tm_1"/>
    <property type="match status" value="1"/>
</dbReference>
<reference evidence="14 15" key="1">
    <citation type="journal article" date="2008" name="Nature">
        <title>Genome analysis of the platypus reveals unique signatures of evolution.</title>
        <authorList>
            <person name="Warren W.C."/>
            <person name="Hillier L.W."/>
            <person name="Marshall Graves J.A."/>
            <person name="Birney E."/>
            <person name="Ponting C.P."/>
            <person name="Grutzner F."/>
            <person name="Belov K."/>
            <person name="Miller W."/>
            <person name="Clarke L."/>
            <person name="Chinwalla A.T."/>
            <person name="Yang S.P."/>
            <person name="Heger A."/>
            <person name="Locke D.P."/>
            <person name="Miethke P."/>
            <person name="Waters P.D."/>
            <person name="Veyrunes F."/>
            <person name="Fulton L."/>
            <person name="Fulton B."/>
            <person name="Graves T."/>
            <person name="Wallis J."/>
            <person name="Puente X.S."/>
            <person name="Lopez-Otin C."/>
            <person name="Ordonez G.R."/>
            <person name="Eichler E.E."/>
            <person name="Chen L."/>
            <person name="Cheng Z."/>
            <person name="Deakin J.E."/>
            <person name="Alsop A."/>
            <person name="Thompson K."/>
            <person name="Kirby P."/>
            <person name="Papenfuss A.T."/>
            <person name="Wakefield M.J."/>
            <person name="Olender T."/>
            <person name="Lancet D."/>
            <person name="Huttley G.A."/>
            <person name="Smit A.F."/>
            <person name="Pask A."/>
            <person name="Temple-Smith P."/>
            <person name="Batzer M.A."/>
            <person name="Walker J.A."/>
            <person name="Konkel M.K."/>
            <person name="Harris R.S."/>
            <person name="Whittington C.M."/>
            <person name="Wong E.S."/>
            <person name="Gemmell N.J."/>
            <person name="Buschiazzo E."/>
            <person name="Vargas Jentzsch I.M."/>
            <person name="Merkel A."/>
            <person name="Schmitz J."/>
            <person name="Zemann A."/>
            <person name="Churakov G."/>
            <person name="Kriegs J.O."/>
            <person name="Brosius J."/>
            <person name="Murchison E.P."/>
            <person name="Sachidanandam R."/>
            <person name="Smith C."/>
            <person name="Hannon G.J."/>
            <person name="Tsend-Ayush E."/>
            <person name="McMillan D."/>
            <person name="Attenborough R."/>
            <person name="Rens W."/>
            <person name="Ferguson-Smith M."/>
            <person name="Lefevre C.M."/>
            <person name="Sharp J.A."/>
            <person name="Nicholas K.R."/>
            <person name="Ray D.A."/>
            <person name="Kube M."/>
            <person name="Reinhardt R."/>
            <person name="Pringle T.H."/>
            <person name="Taylor J."/>
            <person name="Jones R.C."/>
            <person name="Nixon B."/>
            <person name="Dacheux J.L."/>
            <person name="Niwa H."/>
            <person name="Sekita Y."/>
            <person name="Huang X."/>
            <person name="Stark A."/>
            <person name="Kheradpour P."/>
            <person name="Kellis M."/>
            <person name="Flicek P."/>
            <person name="Chen Y."/>
            <person name="Webber C."/>
            <person name="Hardison R."/>
            <person name="Nelson J."/>
            <person name="Hallsworth-Pepin K."/>
            <person name="Delehaunty K."/>
            <person name="Markovic C."/>
            <person name="Minx P."/>
            <person name="Feng Y."/>
            <person name="Kremitzki C."/>
            <person name="Mitreva M."/>
            <person name="Glasscock J."/>
            <person name="Wylie T."/>
            <person name="Wohldmann P."/>
            <person name="Thiru P."/>
            <person name="Nhan M.N."/>
            <person name="Pohl C.S."/>
            <person name="Smith S.M."/>
            <person name="Hou S."/>
            <person name="Nefedov M."/>
            <person name="de Jong P.J."/>
            <person name="Renfree M.B."/>
            <person name="Mardis E.R."/>
            <person name="Wilson R.K."/>
        </authorList>
    </citation>
    <scope>NUCLEOTIDE SEQUENCE [LARGE SCALE GENOMIC DNA]</scope>
    <source>
        <strain evidence="14 15">Glennie</strain>
    </source>
</reference>
<name>A0A6I8P9D5_ORNAN</name>
<organism evidence="14 15">
    <name type="scientific">Ornithorhynchus anatinus</name>
    <name type="common">Duckbill platypus</name>
    <dbReference type="NCBI Taxonomy" id="9258"/>
    <lineage>
        <taxon>Eukaryota</taxon>
        <taxon>Metazoa</taxon>
        <taxon>Chordata</taxon>
        <taxon>Craniata</taxon>
        <taxon>Vertebrata</taxon>
        <taxon>Euteleostomi</taxon>
        <taxon>Mammalia</taxon>
        <taxon>Monotremata</taxon>
        <taxon>Ornithorhynchidae</taxon>
        <taxon>Ornithorhynchus</taxon>
    </lineage>
</organism>
<dbReference type="PRINTS" id="PR00237">
    <property type="entry name" value="GPCRRHODOPSN"/>
</dbReference>
<feature type="transmembrane region" description="Helical" evidence="12">
    <location>
        <begin position="121"/>
        <end position="142"/>
    </location>
</feature>
<dbReference type="PROSITE" id="PS50262">
    <property type="entry name" value="G_PROTEIN_RECEP_F1_2"/>
    <property type="match status" value="1"/>
</dbReference>
<keyword evidence="8 10" id="KW-0675">Receptor</keyword>
<dbReference type="Bgee" id="ENSOANG00000050117">
    <property type="expression patterns" value="Expressed in testis"/>
</dbReference>
<reference evidence="14" key="2">
    <citation type="submission" date="2025-08" db="UniProtKB">
        <authorList>
            <consortium name="Ensembl"/>
        </authorList>
    </citation>
    <scope>IDENTIFICATION</scope>
    <source>
        <strain evidence="14">Glennie</strain>
    </source>
</reference>
<reference evidence="14" key="3">
    <citation type="submission" date="2025-09" db="UniProtKB">
        <authorList>
            <consortium name="Ensembl"/>
        </authorList>
    </citation>
    <scope>IDENTIFICATION</scope>
    <source>
        <strain evidence="14">Glennie</strain>
    </source>
</reference>
<dbReference type="InterPro" id="IPR017452">
    <property type="entry name" value="GPCR_Rhodpsn_7TM"/>
</dbReference>
<evidence type="ECO:0000256" key="3">
    <source>
        <dbReference type="ARBA" id="ARBA00022692"/>
    </source>
</evidence>
<evidence type="ECO:0000313" key="14">
    <source>
        <dbReference type="Ensembl" id="ENSOANP00000049433.1"/>
    </source>
</evidence>
<feature type="domain" description="G-protein coupled receptors family 1 profile" evidence="13">
    <location>
        <begin position="55"/>
        <end position="310"/>
    </location>
</feature>
<keyword evidence="2" id="KW-1003">Cell membrane</keyword>
<dbReference type="PROSITE" id="PS00237">
    <property type="entry name" value="G_PROTEIN_RECEP_F1_1"/>
    <property type="match status" value="1"/>
</dbReference>
<keyword evidence="6 12" id="KW-0472">Membrane</keyword>
<feature type="transmembrane region" description="Helical" evidence="12">
    <location>
        <begin position="247"/>
        <end position="266"/>
    </location>
</feature>
<evidence type="ECO:0000256" key="7">
    <source>
        <dbReference type="ARBA" id="ARBA00023157"/>
    </source>
</evidence>
<keyword evidence="4 12" id="KW-1133">Transmembrane helix</keyword>
<feature type="region of interest" description="Disordered" evidence="11">
    <location>
        <begin position="358"/>
        <end position="379"/>
    </location>
</feature>
<evidence type="ECO:0000256" key="11">
    <source>
        <dbReference type="SAM" id="MobiDB-lite"/>
    </source>
</evidence>
<protein>
    <recommendedName>
        <fullName evidence="13">G-protein coupled receptors family 1 profile domain-containing protein</fullName>
    </recommendedName>
</protein>
<dbReference type="Proteomes" id="UP000002279">
    <property type="component" value="Chromosome 1"/>
</dbReference>
<dbReference type="GO" id="GO:0004930">
    <property type="term" value="F:G protein-coupled receptor activity"/>
    <property type="evidence" value="ECO:0007669"/>
    <property type="project" value="UniProtKB-KW"/>
</dbReference>
<comment type="subcellular location">
    <subcellularLocation>
        <location evidence="1">Cell membrane</location>
        <topology evidence="1">Multi-pass membrane protein</topology>
    </subcellularLocation>
</comment>
<dbReference type="SUPFAM" id="SSF81321">
    <property type="entry name" value="Family A G protein-coupled receptor-like"/>
    <property type="match status" value="1"/>
</dbReference>
<evidence type="ECO:0000256" key="6">
    <source>
        <dbReference type="ARBA" id="ARBA00023136"/>
    </source>
</evidence>
<keyword evidence="5 10" id="KW-0297">G-protein coupled receptor</keyword>
<dbReference type="GO" id="GO:0007186">
    <property type="term" value="P:G protein-coupled receptor signaling pathway"/>
    <property type="evidence" value="ECO:0000318"/>
    <property type="project" value="GO_Central"/>
</dbReference>
<feature type="transmembrane region" description="Helical" evidence="12">
    <location>
        <begin position="154"/>
        <end position="171"/>
    </location>
</feature>
<feature type="transmembrane region" description="Helical" evidence="12">
    <location>
        <begin position="200"/>
        <end position="226"/>
    </location>
</feature>
<keyword evidence="9 10" id="KW-0807">Transducer</keyword>
<evidence type="ECO:0000256" key="4">
    <source>
        <dbReference type="ARBA" id="ARBA00022989"/>
    </source>
</evidence>
<dbReference type="GeneTree" id="ENSGT01030000234621"/>
<dbReference type="InParanoid" id="A0A6I8P9D5"/>
<evidence type="ECO:0000256" key="1">
    <source>
        <dbReference type="ARBA" id="ARBA00004651"/>
    </source>
</evidence>
<dbReference type="Ensembl" id="ENSOANT00000066521.1">
    <property type="protein sequence ID" value="ENSOANP00000049433.1"/>
    <property type="gene ID" value="ENSOANG00000050117.1"/>
</dbReference>
<keyword evidence="7" id="KW-1015">Disulfide bond</keyword>
<evidence type="ECO:0000256" key="5">
    <source>
        <dbReference type="ARBA" id="ARBA00023040"/>
    </source>
</evidence>
<accession>A0A6I8P9D5</accession>
<dbReference type="AlphaFoldDB" id="A0A6I8P9D5"/>
<dbReference type="GO" id="GO:0038023">
    <property type="term" value="F:signaling receptor activity"/>
    <property type="evidence" value="ECO:0000318"/>
    <property type="project" value="GO_Central"/>
</dbReference>
<evidence type="ECO:0000256" key="8">
    <source>
        <dbReference type="ARBA" id="ARBA00023170"/>
    </source>
</evidence>
<proteinExistence type="inferred from homology"/>
<dbReference type="FunFam" id="1.20.1070.10:FF:000017">
    <property type="entry name" value="lysophosphatidic acid receptor 4"/>
    <property type="match status" value="1"/>
</dbReference>
<dbReference type="OMA" id="LGVCHPL"/>
<evidence type="ECO:0000313" key="15">
    <source>
        <dbReference type="Proteomes" id="UP000002279"/>
    </source>
</evidence>
<keyword evidence="15" id="KW-1185">Reference proteome</keyword>
<dbReference type="InterPro" id="IPR000276">
    <property type="entry name" value="GPCR_Rhodpsn"/>
</dbReference>
<keyword evidence="3 10" id="KW-0812">Transmembrane</keyword>
<sequence>FFAQYMPWPDLGTWKGDRWSANASARRRLCPLTEYYKQIYLPLTYSFIFVLGLLLNGTILWLSFRRTKHWTSTTIYLVNLTVADLLYVCSLPFLIVTYSLGDWWPFGEALCKLVRFLFYTNLYSSILLLTCISVHRFLGVCYPIRSMAYRTRRLALGGTGVSWALVVLQLLPTLVFSRTGFIDGQIVCYDLTSPDNFDQFFAYGMMLTVSGFILPFLIILVCYSLMIKSLVKPEETHTGGVVRAKSIRTILLVCGLFAICFVPFHVTRSVYLLVRVYHVHHCQVLKSVSMAYKIWRPLVSLNSCFNPLLYFLSGDSNRIRFIWELRHNRVACHPARKPEQIHFDREIGLGHAERTTKLQRLSSPPHPSDTNPTANPHAS</sequence>
<dbReference type="Gene3D" id="1.20.1070.10">
    <property type="entry name" value="Rhodopsin 7-helix transmembrane proteins"/>
    <property type="match status" value="1"/>
</dbReference>
<dbReference type="PANTHER" id="PTHR24231">
    <property type="entry name" value="PURINOCEPTOR-RELATED G-PROTEIN COUPLED RECEPTOR"/>
    <property type="match status" value="1"/>
</dbReference>
<feature type="transmembrane region" description="Helical" evidence="12">
    <location>
        <begin position="43"/>
        <end position="64"/>
    </location>
</feature>
<dbReference type="GO" id="GO:0005886">
    <property type="term" value="C:plasma membrane"/>
    <property type="evidence" value="ECO:0000318"/>
    <property type="project" value="GO_Central"/>
</dbReference>
<comment type="similarity">
    <text evidence="10">Belongs to the G-protein coupled receptor 1 family.</text>
</comment>
<evidence type="ECO:0000259" key="13">
    <source>
        <dbReference type="PROSITE" id="PS50262"/>
    </source>
</evidence>
<dbReference type="PANTHER" id="PTHR24231:SF25">
    <property type="entry name" value="G-PROTEIN COUPLED RECEPTORS FAMILY 1 PROFILE DOMAIN-CONTAINING PROTEIN"/>
    <property type="match status" value="1"/>
</dbReference>
<evidence type="ECO:0000256" key="10">
    <source>
        <dbReference type="RuleBase" id="RU000688"/>
    </source>
</evidence>
<evidence type="ECO:0000256" key="9">
    <source>
        <dbReference type="ARBA" id="ARBA00023224"/>
    </source>
</evidence>
<evidence type="ECO:0000256" key="2">
    <source>
        <dbReference type="ARBA" id="ARBA00022475"/>
    </source>
</evidence>
<feature type="transmembrane region" description="Helical" evidence="12">
    <location>
        <begin position="76"/>
        <end position="101"/>
    </location>
</feature>